<dbReference type="EMBL" id="JAVLET010000015">
    <property type="protein sequence ID" value="KAL0465785.1"/>
    <property type="molecule type" value="Genomic_DNA"/>
</dbReference>
<keyword evidence="1" id="KW-0472">Membrane</keyword>
<evidence type="ECO:0008006" key="4">
    <source>
        <dbReference type="Google" id="ProtNLM"/>
    </source>
</evidence>
<gene>
    <name evidence="2" type="ORF">QR685DRAFT_126362</name>
</gene>
<comment type="caution">
    <text evidence="2">The sequence shown here is derived from an EMBL/GenBank/DDBJ whole genome shotgun (WGS) entry which is preliminary data.</text>
</comment>
<proteinExistence type="predicted"/>
<keyword evidence="3" id="KW-1185">Reference proteome</keyword>
<evidence type="ECO:0000256" key="1">
    <source>
        <dbReference type="SAM" id="Phobius"/>
    </source>
</evidence>
<evidence type="ECO:0000313" key="2">
    <source>
        <dbReference type="EMBL" id="KAL0465785.1"/>
    </source>
</evidence>
<name>A0ABR3CZC4_NEUIN</name>
<dbReference type="Proteomes" id="UP001451303">
    <property type="component" value="Unassembled WGS sequence"/>
</dbReference>
<organism evidence="2 3">
    <name type="scientific">Neurospora intermedia</name>
    <dbReference type="NCBI Taxonomy" id="5142"/>
    <lineage>
        <taxon>Eukaryota</taxon>
        <taxon>Fungi</taxon>
        <taxon>Dikarya</taxon>
        <taxon>Ascomycota</taxon>
        <taxon>Pezizomycotina</taxon>
        <taxon>Sordariomycetes</taxon>
        <taxon>Sordariomycetidae</taxon>
        <taxon>Sordariales</taxon>
        <taxon>Sordariaceae</taxon>
        <taxon>Neurospora</taxon>
    </lineage>
</organism>
<evidence type="ECO:0000313" key="3">
    <source>
        <dbReference type="Proteomes" id="UP001451303"/>
    </source>
</evidence>
<keyword evidence="1" id="KW-0812">Transmembrane</keyword>
<protein>
    <recommendedName>
        <fullName evidence="4">Secreted protein</fullName>
    </recommendedName>
</protein>
<keyword evidence="1" id="KW-1133">Transmembrane helix</keyword>
<feature type="transmembrane region" description="Helical" evidence="1">
    <location>
        <begin position="6"/>
        <end position="22"/>
    </location>
</feature>
<accession>A0ABR3CZC4</accession>
<reference evidence="2 3" key="1">
    <citation type="submission" date="2023-09" db="EMBL/GenBank/DDBJ databases">
        <title>Multi-omics analysis of a traditional fermented food reveals byproduct-associated fungal strains for waste-to-food upcycling.</title>
        <authorList>
            <consortium name="Lawrence Berkeley National Laboratory"/>
            <person name="Rekdal V.M."/>
            <person name="Villalobos-Escobedo J.M."/>
            <person name="Rodriguez-Valeron N."/>
            <person name="Garcia M.O."/>
            <person name="Vasquez D.P."/>
            <person name="Damayanti I."/>
            <person name="Sorensen P.M."/>
            <person name="Baidoo E.E."/>
            <person name="De Carvalho A.C."/>
            <person name="Riley R."/>
            <person name="Lipzen A."/>
            <person name="He G."/>
            <person name="Yan M."/>
            <person name="Haridas S."/>
            <person name="Daum C."/>
            <person name="Yoshinaga Y."/>
            <person name="Ng V."/>
            <person name="Grigoriev I.V."/>
            <person name="Munk R."/>
            <person name="Nuraida L."/>
            <person name="Wijaya C.H."/>
            <person name="Morales P.-C."/>
            <person name="Keasling J.D."/>
        </authorList>
    </citation>
    <scope>NUCLEOTIDE SEQUENCE [LARGE SCALE GENOMIC DNA]</scope>
    <source>
        <strain evidence="2 3">FGSC 2613</strain>
    </source>
</reference>
<sequence>MLSQIVFFFSVSSWMMFIFMIINSSKCLNLSSLALHTHTKETYKWERKVYTKRWNIKRMRYRRHSHDKGRRKQVERR</sequence>